<dbReference type="InterPro" id="IPR011032">
    <property type="entry name" value="GroES-like_sf"/>
</dbReference>
<accession>A0AAN9T8V5</accession>
<evidence type="ECO:0000259" key="5">
    <source>
        <dbReference type="PROSITE" id="PS52004"/>
    </source>
</evidence>
<evidence type="ECO:0000256" key="1">
    <source>
        <dbReference type="ARBA" id="ARBA00022450"/>
    </source>
</evidence>
<dbReference type="GO" id="GO:0004315">
    <property type="term" value="F:3-oxoacyl-[acyl-carrier-protein] synthase activity"/>
    <property type="evidence" value="ECO:0007669"/>
    <property type="project" value="InterPro"/>
</dbReference>
<sequence length="2122" mass="236458">MLSEDRDPGEDVVISGMAGLFPNSNNIRDFEENLRSKVDMTSDDDRRWPSGINGLPPRFGKLNEINKFDASFFNILSNAADAMDPMARILLEKTYEAIIDAGYSPQQIKGTKTGVFLGISCIDSEFSLVTQVAPSYMTMLGNIRSLLANRISYWLDARGPSYSVDTGCSSSAHALEHAYRAIKSGMCESVIVGGSVLCLISELSVLCNQLGILSSDGRCKSFDESGDGYSRSEGAAVLFLQKRKNARRVYAHLVHAKTNCDGLKDEGLIHPSVEGQADLLNGFYEECQVHPSKLEFFEAHAAGTKVGDLVEMNAVERAILSRRREPLKVGSVKSNMGHCEPVSGLCSIIKVILSYESGYLMPNINLKEPRSDITALKEGKLEVVTEPTKWNSGLSAINNFGWGGTNSHILLDSHHKTKPVNGLPDDDIPRLVLVSGRTEEAVDVMLEDLENRPLDAEYVALFHEIHKTNIPGHPIRGFTILEKESVEKIRSIQRCSLEKRPIWFVYSGIGSQWLTMGKTLIKIPVIREFIDKCHQVLADKGVNLINIVTNPDESIFNNILNSYCGIVAIQIALTAFLRLVDIQPDGIIGHSIGEFSCAYADGSLTLEETMLLAYYRGLASDESKVIPGLMAAVGLGARDLWKLLPSNIDIACHNGPDSCTISGPHKEVLNFIRVLEQKDIFVRKVESSNIALHSRYIDEMGKRFYSSAKEILSDPKLRSEKWLSSTYPETEWQSEAFKYASAEYFTKNIVGTVFFEEVCRYVPNNAIVIEVAPHGLLQAILKRSLSKEVVNIPLTQKAHHDNTVHLLAAVGKIYEAGGMPQISKLYPPIQFPVSKGTPSISSLVRWDHSQDWYVYVDEVTSKIKEGQGTVTISLKNDEHQYLAGHIIQGRILYPASGYLVLAWETFSAMIGKPKNQVSVKMKDVQFLRFTPISESSTTEFHISIFQNTGDFQIYEKGDLVVRGKISEEDSDLAENSFSIENVDYMLTDKDFYTLKALIGGDFEGQFRSVKKSNYERTAAQIAWHNNYVPFIDCMLQAISINELEESSIPIPVFVKTLIIDPQKHDRILQKLGSENPEFTLFHCLETKEASCGGVTVINAETTTLPSNNALQKCTLEKINFVPLSHPKLFTLNHVIRAITDIIVENSETKEMKIVEIADPSLIEGNLISPIIDDAIKNLPYALGNIIVQVDDQNSLATAELKPSIQIKSQALTNDKSFDLVIVSGACRNEKTLAQYMNSILDEGFILTNKNSVEDDFLGQMGLTSGITYELLTLKVSNYHFDWVPTLQNMLQNLNSNKKLILTAENEPINGIIGLYNCIMKEYPDKNICCFFLVDDDIPSFDPDISFFKKQLKLNLRINVYKNGAWGTYCALPISEDSITFSSHKFLGMSVYGDLSTLQWFEGSLVPEKYVPSDTRKQLVSVNYTALNSRDFMIATGKLDPSSIFKNRAEKDCMIGMEFAGYLANGRCVMGIVNSKAISNFVETDEDKLMSVPDEWTLEEAVTIPVAYATIFYSFFFCSPLKRGCSILIHCGAGSLGIAAINICLHHGCEIFTTVGTSEKCKFIRSQFPSIAEDHIGNSRDCSFEKMIKTATKGEGVDFVLNSLGENEGENKLEASIRCLKPGGHFIELRKYDNIMNRNFDFELLSKGIGFHTVNLMNIIQNQDIWTKLKIMMERAIKEKVIKPLPIALFNIAEVEKAFKFMDSGDHIGKVVLKIQENSHNYGSLPSSLKCHARFYCSSENSYVLCGGIGGLGMELAGWLVNRGARKLILTSRSGVKTGYQQFVIKKWQSKGVHVTIACGDIADEVFVKKLLELASSIGPVEAIFNLAMVGTNKMFVDENVDNFADSARPKVLGTSLLDELSRKLCPELKHFVVYSSIVCLGVFSSTSHAMANSAIERLCEIRKADKLPALAIVLGPVETVGVFLKMMEQVKNPADVLKVYCTQNIESILAAHDLFLRQNDPVVLNMHLKDKNPIEEKKNQSLPETIAELLGIKQIESVDANATLRQLGMDSVVNTVLREILRKDWNIVLTLKEVANLTFSNMKELKSSSMCLYEEPHKKAIKSMGSIIQTVKTDENNNETDNYDISQYFEKPVTTHFVNANQFTIFKENETREIIVKEMMTT</sequence>
<dbReference type="InterPro" id="IPR050091">
    <property type="entry name" value="PKS_NRPS_Biosynth_Enz"/>
</dbReference>
<dbReference type="InterPro" id="IPR014031">
    <property type="entry name" value="Ketoacyl_synth_C"/>
</dbReference>
<dbReference type="Pfam" id="PF21089">
    <property type="entry name" value="PKS_DH_N"/>
    <property type="match status" value="1"/>
</dbReference>
<feature type="domain" description="PKS/mFAS DH" evidence="6">
    <location>
        <begin position="853"/>
        <end position="1129"/>
    </location>
</feature>
<dbReference type="GO" id="GO:0006633">
    <property type="term" value="P:fatty acid biosynthetic process"/>
    <property type="evidence" value="ECO:0007669"/>
    <property type="project" value="InterPro"/>
</dbReference>
<dbReference type="InterPro" id="IPR016036">
    <property type="entry name" value="Malonyl_transacylase_ACP-bd"/>
</dbReference>
<feature type="domain" description="Ketosynthase family 3 (KS3)" evidence="5">
    <location>
        <begin position="9"/>
        <end position="413"/>
    </location>
</feature>
<dbReference type="EMBL" id="JBBCAQ010000036">
    <property type="protein sequence ID" value="KAK7575785.1"/>
    <property type="molecule type" value="Genomic_DNA"/>
</dbReference>
<dbReference type="SUPFAM" id="SSF51735">
    <property type="entry name" value="NAD(P)-binding Rossmann-fold domains"/>
    <property type="match status" value="2"/>
</dbReference>
<dbReference type="Pfam" id="PF00109">
    <property type="entry name" value="ketoacyl-synt"/>
    <property type="match status" value="1"/>
</dbReference>
<feature type="active site" description="Proton acceptor; for dehydratase activity" evidence="4">
    <location>
        <position position="885"/>
    </location>
</feature>
<dbReference type="CDD" id="cd00833">
    <property type="entry name" value="PKS"/>
    <property type="match status" value="1"/>
</dbReference>
<dbReference type="InterPro" id="IPR057326">
    <property type="entry name" value="KR_dom"/>
</dbReference>
<dbReference type="SUPFAM" id="SSF52151">
    <property type="entry name" value="FabD/lysophospholipase-like"/>
    <property type="match status" value="1"/>
</dbReference>
<dbReference type="InterPro" id="IPR032821">
    <property type="entry name" value="PKS_assoc"/>
</dbReference>
<reference evidence="7 8" key="1">
    <citation type="submission" date="2024-03" db="EMBL/GenBank/DDBJ databases">
        <title>Adaptation during the transition from Ophiocordyceps entomopathogen to insect associate is accompanied by gene loss and intensified selection.</title>
        <authorList>
            <person name="Ward C.M."/>
            <person name="Onetto C.A."/>
            <person name="Borneman A.R."/>
        </authorList>
    </citation>
    <scope>NUCLEOTIDE SEQUENCE [LARGE SCALE GENOMIC DNA]</scope>
    <source>
        <strain evidence="7">AWRI1</strain>
        <tissue evidence="7">Single Adult Female</tissue>
    </source>
</reference>
<evidence type="ECO:0000256" key="4">
    <source>
        <dbReference type="PROSITE-ProRule" id="PRU01363"/>
    </source>
</evidence>
<dbReference type="SMART" id="SM00829">
    <property type="entry name" value="PKS_ER"/>
    <property type="match status" value="1"/>
</dbReference>
<dbReference type="InterPro" id="IPR049391">
    <property type="entry name" value="FAS_pseudo-KR"/>
</dbReference>
<dbReference type="InterPro" id="IPR001227">
    <property type="entry name" value="Ac_transferase_dom_sf"/>
</dbReference>
<keyword evidence="2" id="KW-0597">Phosphoprotein</keyword>
<gene>
    <name evidence="7" type="ORF">V9T40_012071</name>
</gene>
<dbReference type="InterPro" id="IPR016035">
    <property type="entry name" value="Acyl_Trfase/lysoPLipase"/>
</dbReference>
<dbReference type="Proteomes" id="UP001367676">
    <property type="component" value="Unassembled WGS sequence"/>
</dbReference>
<dbReference type="InterPro" id="IPR020843">
    <property type="entry name" value="ER"/>
</dbReference>
<name>A0AAN9T8V5_9HEMI</name>
<dbReference type="SMART" id="SM00825">
    <property type="entry name" value="PKS_KS"/>
    <property type="match status" value="1"/>
</dbReference>
<dbReference type="Gene3D" id="3.40.47.10">
    <property type="match status" value="1"/>
</dbReference>
<dbReference type="SUPFAM" id="SSF47336">
    <property type="entry name" value="ACP-like"/>
    <property type="match status" value="1"/>
</dbReference>
<dbReference type="InterPro" id="IPR018201">
    <property type="entry name" value="Ketoacyl_synth_AS"/>
</dbReference>
<dbReference type="InterPro" id="IPR049900">
    <property type="entry name" value="PKS_mFAS_DH"/>
</dbReference>
<dbReference type="InterPro" id="IPR020841">
    <property type="entry name" value="PKS_Beta-ketoAc_synthase_dom"/>
</dbReference>
<dbReference type="InterPro" id="IPR042104">
    <property type="entry name" value="PKS_dehydratase_sf"/>
</dbReference>
<protein>
    <submittedName>
        <fullName evidence="7">Uncharacterized protein</fullName>
    </submittedName>
</protein>
<evidence type="ECO:0000259" key="6">
    <source>
        <dbReference type="PROSITE" id="PS52019"/>
    </source>
</evidence>
<dbReference type="Pfam" id="PF16197">
    <property type="entry name" value="KAsynt_C_assoc"/>
    <property type="match status" value="1"/>
</dbReference>
<comment type="caution">
    <text evidence="7">The sequence shown here is derived from an EMBL/GenBank/DDBJ whole genome shotgun (WGS) entry which is preliminary data.</text>
</comment>
<keyword evidence="3" id="KW-0808">Transferase</keyword>
<dbReference type="SUPFAM" id="SSF50129">
    <property type="entry name" value="GroES-like"/>
    <property type="match status" value="1"/>
</dbReference>
<dbReference type="PROSITE" id="PS52019">
    <property type="entry name" value="PKS_MFAS_DH"/>
    <property type="match status" value="1"/>
</dbReference>
<dbReference type="SUPFAM" id="SSF53901">
    <property type="entry name" value="Thiolase-like"/>
    <property type="match status" value="1"/>
</dbReference>
<dbReference type="SUPFAM" id="SSF55048">
    <property type="entry name" value="Probable ACP-binding domain of malonyl-CoA ACP transacylase"/>
    <property type="match status" value="1"/>
</dbReference>
<dbReference type="CDD" id="cd05195">
    <property type="entry name" value="enoyl_red"/>
    <property type="match status" value="1"/>
</dbReference>
<dbReference type="InterPro" id="IPR014043">
    <property type="entry name" value="Acyl_transferase_dom"/>
</dbReference>
<dbReference type="Gene3D" id="3.40.366.10">
    <property type="entry name" value="Malonyl-Coenzyme A Acyl Carrier Protein, domain 2"/>
    <property type="match status" value="1"/>
</dbReference>
<dbReference type="Pfam" id="PF02801">
    <property type="entry name" value="Ketoacyl-synt_C"/>
    <property type="match status" value="1"/>
</dbReference>
<dbReference type="InterPro" id="IPR016039">
    <property type="entry name" value="Thiolase-like"/>
</dbReference>
<dbReference type="PROSITE" id="PS00606">
    <property type="entry name" value="KS3_1"/>
    <property type="match status" value="1"/>
</dbReference>
<dbReference type="InterPro" id="IPR036291">
    <property type="entry name" value="NAD(P)-bd_dom_sf"/>
</dbReference>
<dbReference type="InterPro" id="IPR036736">
    <property type="entry name" value="ACP-like_sf"/>
</dbReference>
<dbReference type="Pfam" id="PF21149">
    <property type="entry name" value="FAS_pseudo-KR"/>
    <property type="match status" value="1"/>
</dbReference>
<dbReference type="Pfam" id="PF00698">
    <property type="entry name" value="Acyl_transf_1"/>
    <property type="match status" value="1"/>
</dbReference>
<dbReference type="InterPro" id="IPR014030">
    <property type="entry name" value="Ketoacyl_synth_N"/>
</dbReference>
<dbReference type="GO" id="GO:0016491">
    <property type="term" value="F:oxidoreductase activity"/>
    <property type="evidence" value="ECO:0007669"/>
    <property type="project" value="InterPro"/>
</dbReference>
<dbReference type="Pfam" id="PF13602">
    <property type="entry name" value="ADH_zinc_N_2"/>
    <property type="match status" value="1"/>
</dbReference>
<evidence type="ECO:0000256" key="3">
    <source>
        <dbReference type="ARBA" id="ARBA00022679"/>
    </source>
</evidence>
<dbReference type="SMART" id="SM00822">
    <property type="entry name" value="PKS_KR"/>
    <property type="match status" value="1"/>
</dbReference>
<dbReference type="SMART" id="SM00827">
    <property type="entry name" value="PKS_AT"/>
    <property type="match status" value="1"/>
</dbReference>
<dbReference type="Gene3D" id="3.10.129.110">
    <property type="entry name" value="Polyketide synthase dehydratase"/>
    <property type="match status" value="1"/>
</dbReference>
<dbReference type="InterPro" id="IPR013968">
    <property type="entry name" value="PKS_KR"/>
</dbReference>
<dbReference type="Gene3D" id="3.40.50.720">
    <property type="entry name" value="NAD(P)-binding Rossmann-like Domain"/>
    <property type="match status" value="1"/>
</dbReference>
<dbReference type="PANTHER" id="PTHR43775:SF23">
    <property type="entry name" value="FATTY ACID SYNTHASE 3"/>
    <property type="match status" value="1"/>
</dbReference>
<dbReference type="InterPro" id="IPR049552">
    <property type="entry name" value="PKS_DH_N"/>
</dbReference>
<organism evidence="7 8">
    <name type="scientific">Parthenolecanium corni</name>
    <dbReference type="NCBI Taxonomy" id="536013"/>
    <lineage>
        <taxon>Eukaryota</taxon>
        <taxon>Metazoa</taxon>
        <taxon>Ecdysozoa</taxon>
        <taxon>Arthropoda</taxon>
        <taxon>Hexapoda</taxon>
        <taxon>Insecta</taxon>
        <taxon>Pterygota</taxon>
        <taxon>Neoptera</taxon>
        <taxon>Paraneoptera</taxon>
        <taxon>Hemiptera</taxon>
        <taxon>Sternorrhyncha</taxon>
        <taxon>Coccoidea</taxon>
        <taxon>Coccidae</taxon>
        <taxon>Parthenolecanium</taxon>
    </lineage>
</organism>
<dbReference type="Gene3D" id="1.10.1200.10">
    <property type="entry name" value="ACP-like"/>
    <property type="match status" value="1"/>
</dbReference>
<proteinExistence type="predicted"/>
<dbReference type="PANTHER" id="PTHR43775">
    <property type="entry name" value="FATTY ACID SYNTHASE"/>
    <property type="match status" value="1"/>
</dbReference>
<keyword evidence="8" id="KW-1185">Reference proteome</keyword>
<feature type="active site" description="Proton donor; for dehydratase activity" evidence="4">
    <location>
        <position position="1032"/>
    </location>
</feature>
<dbReference type="GO" id="GO:0004312">
    <property type="term" value="F:fatty acid synthase activity"/>
    <property type="evidence" value="ECO:0007669"/>
    <property type="project" value="TreeGrafter"/>
</dbReference>
<dbReference type="Gene3D" id="3.30.70.3290">
    <property type="match status" value="1"/>
</dbReference>
<keyword evidence="1" id="KW-0596">Phosphopantetheine</keyword>
<feature type="region of interest" description="C-terminal hotdog fold" evidence="4">
    <location>
        <begin position="983"/>
        <end position="1129"/>
    </location>
</feature>
<evidence type="ECO:0000313" key="7">
    <source>
        <dbReference type="EMBL" id="KAK7575785.1"/>
    </source>
</evidence>
<feature type="region of interest" description="N-terminal hotdog fold" evidence="4">
    <location>
        <begin position="853"/>
        <end position="972"/>
    </location>
</feature>
<evidence type="ECO:0000313" key="8">
    <source>
        <dbReference type="Proteomes" id="UP001367676"/>
    </source>
</evidence>
<dbReference type="Gene3D" id="3.90.180.10">
    <property type="entry name" value="Medium-chain alcohol dehydrogenases, catalytic domain"/>
    <property type="match status" value="1"/>
</dbReference>
<dbReference type="Pfam" id="PF08659">
    <property type="entry name" value="KR"/>
    <property type="match status" value="1"/>
</dbReference>
<dbReference type="PROSITE" id="PS52004">
    <property type="entry name" value="KS3_2"/>
    <property type="match status" value="1"/>
</dbReference>
<evidence type="ECO:0000256" key="2">
    <source>
        <dbReference type="ARBA" id="ARBA00022553"/>
    </source>
</evidence>